<dbReference type="Gene3D" id="3.40.50.20">
    <property type="match status" value="1"/>
</dbReference>
<evidence type="ECO:0000259" key="6">
    <source>
        <dbReference type="PROSITE" id="PS50979"/>
    </source>
</evidence>
<evidence type="ECO:0000313" key="8">
    <source>
        <dbReference type="Proteomes" id="UP001552427"/>
    </source>
</evidence>
<dbReference type="InterPro" id="IPR005481">
    <property type="entry name" value="BC-like_N"/>
</dbReference>
<reference evidence="7 8" key="1">
    <citation type="submission" date="2024-06" db="EMBL/GenBank/DDBJ databases">
        <title>The Natural Products Discovery Center: Release of the First 8490 Sequenced Strains for Exploring Actinobacteria Biosynthetic Diversity.</title>
        <authorList>
            <person name="Kalkreuter E."/>
            <person name="Kautsar S.A."/>
            <person name="Yang D."/>
            <person name="Bader C.D."/>
            <person name="Teijaro C.N."/>
            <person name="Fluegel L."/>
            <person name="Davis C.M."/>
            <person name="Simpson J.R."/>
            <person name="Lauterbach L."/>
            <person name="Steele A.D."/>
            <person name="Gui C."/>
            <person name="Meng S."/>
            <person name="Li G."/>
            <person name="Viehrig K."/>
            <person name="Ye F."/>
            <person name="Su P."/>
            <person name="Kiefer A.F."/>
            <person name="Nichols A."/>
            <person name="Cepeda A.J."/>
            <person name="Yan W."/>
            <person name="Fan B."/>
            <person name="Jiang Y."/>
            <person name="Adhikari A."/>
            <person name="Zheng C.-J."/>
            <person name="Schuster L."/>
            <person name="Cowan T.M."/>
            <person name="Smanski M.J."/>
            <person name="Chevrette M.G."/>
            <person name="De Carvalho L.P.S."/>
            <person name="Shen B."/>
        </authorList>
    </citation>
    <scope>NUCLEOTIDE SEQUENCE [LARGE SCALE GENOMIC DNA]</scope>
    <source>
        <strain evidence="7 8">NPDC049574</strain>
    </source>
</reference>
<accession>A0ABV3H3N5</accession>
<dbReference type="RefSeq" id="WP_364450140.1">
    <property type="nucleotide sequence ID" value="NZ_JBFARM010000004.1"/>
</dbReference>
<dbReference type="InterPro" id="IPR016185">
    <property type="entry name" value="PreATP-grasp_dom_sf"/>
</dbReference>
<dbReference type="SUPFAM" id="SSF52440">
    <property type="entry name" value="PreATP-grasp domain"/>
    <property type="match status" value="1"/>
</dbReference>
<evidence type="ECO:0000256" key="4">
    <source>
        <dbReference type="ARBA" id="ARBA00022840"/>
    </source>
</evidence>
<feature type="non-terminal residue" evidence="7">
    <location>
        <position position="95"/>
    </location>
</feature>
<gene>
    <name evidence="7" type="ORF">AB0K40_16640</name>
</gene>
<keyword evidence="2" id="KW-0436">Ligase</keyword>
<dbReference type="InterPro" id="IPR050856">
    <property type="entry name" value="Biotin_carboxylase_complex"/>
</dbReference>
<keyword evidence="5" id="KW-0092">Biotin</keyword>
<dbReference type="PANTHER" id="PTHR18866">
    <property type="entry name" value="CARBOXYLASE:PYRUVATE/ACETYL-COA/PROPIONYL-COA CARBOXYLASE"/>
    <property type="match status" value="1"/>
</dbReference>
<dbReference type="InterPro" id="IPR011764">
    <property type="entry name" value="Biotin_carboxylation_dom"/>
</dbReference>
<dbReference type="Pfam" id="PF00289">
    <property type="entry name" value="Biotin_carb_N"/>
    <property type="match status" value="1"/>
</dbReference>
<dbReference type="EC" id="6.3.4.14" evidence="1"/>
<keyword evidence="3" id="KW-0547">Nucleotide-binding</keyword>
<evidence type="ECO:0000256" key="3">
    <source>
        <dbReference type="ARBA" id="ARBA00022741"/>
    </source>
</evidence>
<name>A0ABV3H3N5_9ACTN</name>
<evidence type="ECO:0000313" key="7">
    <source>
        <dbReference type="EMBL" id="MEV4287134.1"/>
    </source>
</evidence>
<keyword evidence="8" id="KW-1185">Reference proteome</keyword>
<dbReference type="Proteomes" id="UP001552427">
    <property type="component" value="Unassembled WGS sequence"/>
</dbReference>
<evidence type="ECO:0000256" key="5">
    <source>
        <dbReference type="ARBA" id="ARBA00023267"/>
    </source>
</evidence>
<comment type="caution">
    <text evidence="7">The sequence shown here is derived from an EMBL/GenBank/DDBJ whole genome shotgun (WGS) entry which is preliminary data.</text>
</comment>
<evidence type="ECO:0000256" key="1">
    <source>
        <dbReference type="ARBA" id="ARBA00013263"/>
    </source>
</evidence>
<dbReference type="PROSITE" id="PS50979">
    <property type="entry name" value="BC"/>
    <property type="match status" value="1"/>
</dbReference>
<organism evidence="7 8">
    <name type="scientific">Nonomuraea bangladeshensis</name>
    <dbReference type="NCBI Taxonomy" id="404385"/>
    <lineage>
        <taxon>Bacteria</taxon>
        <taxon>Bacillati</taxon>
        <taxon>Actinomycetota</taxon>
        <taxon>Actinomycetes</taxon>
        <taxon>Streptosporangiales</taxon>
        <taxon>Streptosporangiaceae</taxon>
        <taxon>Nonomuraea</taxon>
    </lineage>
</organism>
<dbReference type="PANTHER" id="PTHR18866:SF33">
    <property type="entry name" value="METHYLCROTONOYL-COA CARBOXYLASE SUBUNIT ALPHA, MITOCHONDRIAL-RELATED"/>
    <property type="match status" value="1"/>
</dbReference>
<sequence length="95" mass="9956">MRKVLIANRGEIAVRVARACKDAGIGSVAVYADQDLDALHVRVADEAYALGGRTPAETYLDIAKLLDIAARSGADAVHPGYGFLSENAAFAQAVI</sequence>
<dbReference type="EMBL" id="JBFARM010000004">
    <property type="protein sequence ID" value="MEV4287134.1"/>
    <property type="molecule type" value="Genomic_DNA"/>
</dbReference>
<proteinExistence type="predicted"/>
<keyword evidence="4" id="KW-0067">ATP-binding</keyword>
<feature type="domain" description="Biotin carboxylation" evidence="6">
    <location>
        <begin position="1"/>
        <end position="95"/>
    </location>
</feature>
<evidence type="ECO:0000256" key="2">
    <source>
        <dbReference type="ARBA" id="ARBA00022598"/>
    </source>
</evidence>
<protein>
    <recommendedName>
        <fullName evidence="1">biotin carboxylase</fullName>
        <ecNumber evidence="1">6.3.4.14</ecNumber>
    </recommendedName>
</protein>